<dbReference type="InterPro" id="IPR002197">
    <property type="entry name" value="HTH_Fis"/>
</dbReference>
<dbReference type="AlphaFoldDB" id="A0A832A5G8"/>
<feature type="coiled-coil region" evidence="7">
    <location>
        <begin position="337"/>
        <end position="364"/>
    </location>
</feature>
<evidence type="ECO:0000313" key="11">
    <source>
        <dbReference type="EMBL" id="HFK97099.1"/>
    </source>
</evidence>
<dbReference type="InterPro" id="IPR035965">
    <property type="entry name" value="PAS-like_dom_sf"/>
</dbReference>
<dbReference type="PANTHER" id="PTHR32071:SF117">
    <property type="entry name" value="PTS-DEPENDENT DIHYDROXYACETONE KINASE OPERON REGULATORY PROTEIN-RELATED"/>
    <property type="match status" value="1"/>
</dbReference>
<keyword evidence="2" id="KW-0067">ATP-binding</keyword>
<keyword evidence="5" id="KW-0010">Activator</keyword>
<dbReference type="InterPro" id="IPR009057">
    <property type="entry name" value="Homeodomain-like_sf"/>
</dbReference>
<organism evidence="11">
    <name type="scientific">Desulfacinum infernum</name>
    <dbReference type="NCBI Taxonomy" id="35837"/>
    <lineage>
        <taxon>Bacteria</taxon>
        <taxon>Pseudomonadati</taxon>
        <taxon>Thermodesulfobacteriota</taxon>
        <taxon>Syntrophobacteria</taxon>
        <taxon>Syntrophobacterales</taxon>
        <taxon>Syntrophobacteraceae</taxon>
        <taxon>Desulfacinum</taxon>
    </lineage>
</organism>
<dbReference type="InterPro" id="IPR003593">
    <property type="entry name" value="AAA+_ATPase"/>
</dbReference>
<dbReference type="InterPro" id="IPR025943">
    <property type="entry name" value="Sigma_54_int_dom_ATP-bd_2"/>
</dbReference>
<dbReference type="Pfam" id="PF25601">
    <property type="entry name" value="AAA_lid_14"/>
    <property type="match status" value="1"/>
</dbReference>
<feature type="domain" description="Sigma-54 factor interaction" evidence="8">
    <location>
        <begin position="374"/>
        <end position="603"/>
    </location>
</feature>
<dbReference type="NCBIfam" id="TIGR00229">
    <property type="entry name" value="sensory_box"/>
    <property type="match status" value="1"/>
</dbReference>
<dbReference type="InterPro" id="IPR002078">
    <property type="entry name" value="Sigma_54_int"/>
</dbReference>
<evidence type="ECO:0000259" key="8">
    <source>
        <dbReference type="PROSITE" id="PS50045"/>
    </source>
</evidence>
<dbReference type="Gene3D" id="1.10.10.60">
    <property type="entry name" value="Homeodomain-like"/>
    <property type="match status" value="1"/>
</dbReference>
<keyword evidence="7" id="KW-0175">Coiled coil</keyword>
<dbReference type="Gene3D" id="3.40.50.300">
    <property type="entry name" value="P-loop containing nucleotide triphosphate hydrolases"/>
    <property type="match status" value="1"/>
</dbReference>
<evidence type="ECO:0000256" key="5">
    <source>
        <dbReference type="ARBA" id="ARBA00023159"/>
    </source>
</evidence>
<dbReference type="CDD" id="cd00130">
    <property type="entry name" value="PAS"/>
    <property type="match status" value="1"/>
</dbReference>
<gene>
    <name evidence="11" type="ORF">ENS06_07205</name>
</gene>
<dbReference type="Pfam" id="PF00158">
    <property type="entry name" value="Sigma54_activat"/>
    <property type="match status" value="1"/>
</dbReference>
<dbReference type="Gene3D" id="1.10.8.60">
    <property type="match status" value="1"/>
</dbReference>
<dbReference type="SUPFAM" id="SSF52540">
    <property type="entry name" value="P-loop containing nucleoside triphosphate hydrolases"/>
    <property type="match status" value="1"/>
</dbReference>
<evidence type="ECO:0000259" key="10">
    <source>
        <dbReference type="PROSITE" id="PS50113"/>
    </source>
</evidence>
<feature type="domain" description="PAC" evidence="10">
    <location>
        <begin position="290"/>
        <end position="342"/>
    </location>
</feature>
<keyword evidence="3" id="KW-0805">Transcription regulation</keyword>
<keyword evidence="6" id="KW-0804">Transcription</keyword>
<name>A0A832A5G8_9BACT</name>
<evidence type="ECO:0000256" key="4">
    <source>
        <dbReference type="ARBA" id="ARBA00023125"/>
    </source>
</evidence>
<evidence type="ECO:0000256" key="3">
    <source>
        <dbReference type="ARBA" id="ARBA00023015"/>
    </source>
</evidence>
<dbReference type="CDD" id="cd00009">
    <property type="entry name" value="AAA"/>
    <property type="match status" value="1"/>
</dbReference>
<dbReference type="Gene3D" id="2.10.70.100">
    <property type="match status" value="1"/>
</dbReference>
<dbReference type="EMBL" id="DSTK01000021">
    <property type="protein sequence ID" value="HFK97099.1"/>
    <property type="molecule type" value="Genomic_DNA"/>
</dbReference>
<accession>A0A832A5G8</accession>
<dbReference type="InterPro" id="IPR029016">
    <property type="entry name" value="GAF-like_dom_sf"/>
</dbReference>
<protein>
    <submittedName>
        <fullName evidence="11">PAS domain S-box protein</fullName>
    </submittedName>
</protein>
<dbReference type="PROSITE" id="PS00675">
    <property type="entry name" value="SIGMA54_INTERACT_1"/>
    <property type="match status" value="1"/>
</dbReference>
<dbReference type="InterPro" id="IPR000700">
    <property type="entry name" value="PAS-assoc_C"/>
</dbReference>
<dbReference type="FunFam" id="3.40.50.300:FF:000006">
    <property type="entry name" value="DNA-binding transcriptional regulator NtrC"/>
    <property type="match status" value="1"/>
</dbReference>
<dbReference type="InterPro" id="IPR013655">
    <property type="entry name" value="PAS_fold_3"/>
</dbReference>
<evidence type="ECO:0000256" key="6">
    <source>
        <dbReference type="ARBA" id="ARBA00023163"/>
    </source>
</evidence>
<keyword evidence="1" id="KW-0547">Nucleotide-binding</keyword>
<dbReference type="PANTHER" id="PTHR32071">
    <property type="entry name" value="TRANSCRIPTIONAL REGULATORY PROTEIN"/>
    <property type="match status" value="1"/>
</dbReference>
<evidence type="ECO:0000259" key="9">
    <source>
        <dbReference type="PROSITE" id="PS50112"/>
    </source>
</evidence>
<dbReference type="SUPFAM" id="SSF55785">
    <property type="entry name" value="PYP-like sensor domain (PAS domain)"/>
    <property type="match status" value="1"/>
</dbReference>
<dbReference type="Gene3D" id="3.30.450.20">
    <property type="entry name" value="PAS domain"/>
    <property type="match status" value="1"/>
</dbReference>
<dbReference type="GO" id="GO:0043565">
    <property type="term" value="F:sequence-specific DNA binding"/>
    <property type="evidence" value="ECO:0007669"/>
    <property type="project" value="InterPro"/>
</dbReference>
<dbReference type="SMART" id="SM00091">
    <property type="entry name" value="PAS"/>
    <property type="match status" value="1"/>
</dbReference>
<dbReference type="GO" id="GO:0005524">
    <property type="term" value="F:ATP binding"/>
    <property type="evidence" value="ECO:0007669"/>
    <property type="project" value="UniProtKB-KW"/>
</dbReference>
<dbReference type="PROSITE" id="PS50113">
    <property type="entry name" value="PAC"/>
    <property type="match status" value="1"/>
</dbReference>
<keyword evidence="4" id="KW-0238">DNA-binding</keyword>
<proteinExistence type="predicted"/>
<dbReference type="SMART" id="SM00382">
    <property type="entry name" value="AAA"/>
    <property type="match status" value="1"/>
</dbReference>
<dbReference type="SUPFAM" id="SSF55781">
    <property type="entry name" value="GAF domain-like"/>
    <property type="match status" value="1"/>
</dbReference>
<dbReference type="SUPFAM" id="SSF46689">
    <property type="entry name" value="Homeodomain-like"/>
    <property type="match status" value="1"/>
</dbReference>
<evidence type="ECO:0000256" key="1">
    <source>
        <dbReference type="ARBA" id="ARBA00022741"/>
    </source>
</evidence>
<dbReference type="Pfam" id="PF08447">
    <property type="entry name" value="PAS_3"/>
    <property type="match status" value="1"/>
</dbReference>
<dbReference type="InterPro" id="IPR000014">
    <property type="entry name" value="PAS"/>
</dbReference>
<comment type="caution">
    <text evidence="11">The sequence shown here is derived from an EMBL/GenBank/DDBJ whole genome shotgun (WGS) entry which is preliminary data.</text>
</comment>
<evidence type="ECO:0000256" key="7">
    <source>
        <dbReference type="SAM" id="Coils"/>
    </source>
</evidence>
<dbReference type="PROSITE" id="PS50045">
    <property type="entry name" value="SIGMA54_INTERACT_4"/>
    <property type="match status" value="1"/>
</dbReference>
<dbReference type="InterPro" id="IPR001610">
    <property type="entry name" value="PAC"/>
</dbReference>
<dbReference type="PROSITE" id="PS00676">
    <property type="entry name" value="SIGMA54_INTERACT_2"/>
    <property type="match status" value="1"/>
</dbReference>
<dbReference type="Gene3D" id="3.30.450.40">
    <property type="match status" value="1"/>
</dbReference>
<dbReference type="InterPro" id="IPR058031">
    <property type="entry name" value="AAA_lid_NorR"/>
</dbReference>
<reference evidence="11" key="1">
    <citation type="journal article" date="2020" name="mSystems">
        <title>Genome- and Community-Level Interaction Insights into Carbon Utilization and Element Cycling Functions of Hydrothermarchaeota in Hydrothermal Sediment.</title>
        <authorList>
            <person name="Zhou Z."/>
            <person name="Liu Y."/>
            <person name="Xu W."/>
            <person name="Pan J."/>
            <person name="Luo Z.H."/>
            <person name="Li M."/>
        </authorList>
    </citation>
    <scope>NUCLEOTIDE SEQUENCE [LARGE SCALE GENOMIC DNA]</scope>
    <source>
        <strain evidence="11">SpSt-456</strain>
    </source>
</reference>
<feature type="domain" description="PAS" evidence="9">
    <location>
        <begin position="215"/>
        <end position="289"/>
    </location>
</feature>
<evidence type="ECO:0000256" key="2">
    <source>
        <dbReference type="ARBA" id="ARBA00022840"/>
    </source>
</evidence>
<dbReference type="Pfam" id="PF02954">
    <property type="entry name" value="HTH_8"/>
    <property type="match status" value="1"/>
</dbReference>
<sequence length="678" mass="77233">MHGMEALTRFVQDVVREGGNVPVDMDRQRSAPQSLSDREGFHRLLSEISARFVMIPPHRLTEEIEASLRQMLDFFQVDRCGLLRTLPGKKAFQIAYLATADDVPSIPYGPELPRSLFPWAYDKLTRRREVIAVNRLDDLPPEAAADRQTRLTWSIRSSLAVPIILSESSDWLISVNQTRRERRWTEEVIQQFKLLGEILVSAIERCAAESALRQSEEFLKLATDAADVGLWSISPETFHVWASPKMQEIFHLPPGEALHFDQLLSRIHPDDRMKIQKAFTHIAEIAEKRQSLECRIVRPDGTVRWVLIRGRSFQGPPGAAQRILGAAVDITDQKNMEEQLRLRLEEIASLKVQLERENEYLRDEVRLRSNHEEIVGPSAAMRRILAEIEQVAEKDVTVLLQGETGTGKELLAHAIHRLSPRRDRPLVAINCAALPPTLIENELFGREKGAYTGALTRMVGRFELADKGTLFLDEIGELPLDLQAKLLRVLEEGRFERLGSHKTIKVDVRIIAATNRDLAQEVAAGRFRRDLYYRLNVFPIWIPPLRERPEDIPPLVWSFVKQLEKKLGRRIDHIPRRDMEALQRYPWPGNARELKNTIERAMIVSKGSTLRVRPPGTVPEPTTPVGSLEETERRHILNVLEKTGWRIGGKGGAAETLNMKRTTLQSKMKKLGIKRPGA</sequence>
<dbReference type="InterPro" id="IPR027417">
    <property type="entry name" value="P-loop_NTPase"/>
</dbReference>
<dbReference type="SMART" id="SM00086">
    <property type="entry name" value="PAC"/>
    <property type="match status" value="1"/>
</dbReference>
<dbReference type="PROSITE" id="PS50112">
    <property type="entry name" value="PAS"/>
    <property type="match status" value="1"/>
</dbReference>
<dbReference type="InterPro" id="IPR025662">
    <property type="entry name" value="Sigma_54_int_dom_ATP-bd_1"/>
</dbReference>
<dbReference type="GO" id="GO:0006355">
    <property type="term" value="P:regulation of DNA-templated transcription"/>
    <property type="evidence" value="ECO:0007669"/>
    <property type="project" value="InterPro"/>
</dbReference>